<dbReference type="KEGG" id="cac:CA_C3257"/>
<keyword evidence="1" id="KW-1133">Transmembrane helix</keyword>
<dbReference type="STRING" id="272562.CA_C3257"/>
<evidence type="ECO:0000313" key="2">
    <source>
        <dbReference type="EMBL" id="AAK81191.1"/>
    </source>
</evidence>
<organism evidence="2 3">
    <name type="scientific">Clostridium acetobutylicum (strain ATCC 824 / DSM 792 / JCM 1419 / IAM 19013 / LMG 5710 / NBRC 13948 / NRRL B-527 / VKM B-1787 / 2291 / W)</name>
    <dbReference type="NCBI Taxonomy" id="272562"/>
    <lineage>
        <taxon>Bacteria</taxon>
        <taxon>Bacillati</taxon>
        <taxon>Bacillota</taxon>
        <taxon>Clostridia</taxon>
        <taxon>Eubacteriales</taxon>
        <taxon>Clostridiaceae</taxon>
        <taxon>Clostridium</taxon>
    </lineage>
</organism>
<feature type="transmembrane region" description="Helical" evidence="1">
    <location>
        <begin position="57"/>
        <end position="78"/>
    </location>
</feature>
<keyword evidence="3" id="KW-1185">Reference proteome</keyword>
<protein>
    <submittedName>
        <fullName evidence="2">Predicted membrane protein</fullName>
    </submittedName>
</protein>
<dbReference type="AlphaFoldDB" id="Q97E59"/>
<sequence>MGKKDRNLFDSSEKKLIKDYLILKNRNKLFLGLVFGPPLIFLIIIEIGCIIKNRYELLTLSYIAGVFFGGSLCMFIFVELIDMIQATTREFIHDDKKGKLISLILFLTFLFKELFEIAHHHR</sequence>
<dbReference type="GeneID" id="44999754"/>
<dbReference type="HOGENOM" id="CLU_2022640_0_0_9"/>
<feature type="transmembrane region" description="Helical" evidence="1">
    <location>
        <begin position="98"/>
        <end position="115"/>
    </location>
</feature>
<keyword evidence="1" id="KW-0472">Membrane</keyword>
<reference evidence="2 3" key="1">
    <citation type="journal article" date="2001" name="J. Bacteriol.">
        <title>Genome sequence and comparative analysis of the solvent-producing bacterium Clostridium acetobutylicum.</title>
        <authorList>
            <person name="Nolling J."/>
            <person name="Breton G."/>
            <person name="Omelchenko M.V."/>
            <person name="Makarova K.S."/>
            <person name="Zeng Q."/>
            <person name="Gibson R."/>
            <person name="Lee H.M."/>
            <person name="Dubois J."/>
            <person name="Qiu D."/>
            <person name="Hitti J."/>
            <person name="Wolf Y.I."/>
            <person name="Tatusov R.L."/>
            <person name="Sabathe F."/>
            <person name="Doucette-Stamm L."/>
            <person name="Soucaille P."/>
            <person name="Daly M.J."/>
            <person name="Bennett G.N."/>
            <person name="Koonin E.V."/>
            <person name="Smith D.R."/>
        </authorList>
    </citation>
    <scope>NUCLEOTIDE SEQUENCE [LARGE SCALE GENOMIC DNA]</scope>
    <source>
        <strain evidence="3">ATCC 824 / DSM 792 / JCM 1419 / LMG 5710 / VKM B-1787</strain>
    </source>
</reference>
<dbReference type="RefSeq" id="WP_010966531.1">
    <property type="nucleotide sequence ID" value="NC_003030.1"/>
</dbReference>
<name>Q97E59_CLOAB</name>
<dbReference type="EMBL" id="AE001437">
    <property type="protein sequence ID" value="AAK81191.1"/>
    <property type="molecule type" value="Genomic_DNA"/>
</dbReference>
<evidence type="ECO:0000256" key="1">
    <source>
        <dbReference type="SAM" id="Phobius"/>
    </source>
</evidence>
<feature type="transmembrane region" description="Helical" evidence="1">
    <location>
        <begin position="29"/>
        <end position="50"/>
    </location>
</feature>
<dbReference type="PIR" id="D97300">
    <property type="entry name" value="D97300"/>
</dbReference>
<evidence type="ECO:0000313" key="3">
    <source>
        <dbReference type="Proteomes" id="UP000000814"/>
    </source>
</evidence>
<keyword evidence="1" id="KW-0812">Transmembrane</keyword>
<dbReference type="PATRIC" id="fig|272562.8.peg.3435"/>
<proteinExistence type="predicted"/>
<gene>
    <name evidence="2" type="ordered locus">CA_C3257</name>
</gene>
<dbReference type="Proteomes" id="UP000000814">
    <property type="component" value="Chromosome"/>
</dbReference>
<accession>Q97E59</accession>